<evidence type="ECO:0000313" key="1">
    <source>
        <dbReference type="EMBL" id="SDH44744.1"/>
    </source>
</evidence>
<name>A0A1G8CH12_9FIRM</name>
<accession>A0A1G8CH12</accession>
<keyword evidence="2" id="KW-1185">Reference proteome</keyword>
<gene>
    <name evidence="1" type="ORF">SAMN05443529_11399</name>
</gene>
<evidence type="ECO:0000313" key="2">
    <source>
        <dbReference type="Proteomes" id="UP000198656"/>
    </source>
</evidence>
<proteinExistence type="predicted"/>
<dbReference type="EMBL" id="FNCP01000013">
    <property type="protein sequence ID" value="SDH44744.1"/>
    <property type="molecule type" value="Genomic_DNA"/>
</dbReference>
<dbReference type="AlphaFoldDB" id="A0A1G8CH12"/>
<protein>
    <submittedName>
        <fullName evidence="1">Uncharacterized protein</fullName>
    </submittedName>
</protein>
<sequence length="51" mass="6296">MFRFVKRLFNIHDPSASLEQSLSELKAMRQNKIKKHTWKEFRKELDEEPYD</sequence>
<organism evidence="1 2">
    <name type="scientific">Desulfosporosinus hippei DSM 8344</name>
    <dbReference type="NCBI Taxonomy" id="1121419"/>
    <lineage>
        <taxon>Bacteria</taxon>
        <taxon>Bacillati</taxon>
        <taxon>Bacillota</taxon>
        <taxon>Clostridia</taxon>
        <taxon>Eubacteriales</taxon>
        <taxon>Desulfitobacteriaceae</taxon>
        <taxon>Desulfosporosinus</taxon>
    </lineage>
</organism>
<reference evidence="2" key="1">
    <citation type="submission" date="2016-10" db="EMBL/GenBank/DDBJ databases">
        <authorList>
            <person name="Varghese N."/>
            <person name="Submissions S."/>
        </authorList>
    </citation>
    <scope>NUCLEOTIDE SEQUENCE [LARGE SCALE GENOMIC DNA]</scope>
    <source>
        <strain evidence="2">DSM 8344</strain>
    </source>
</reference>
<dbReference type="Proteomes" id="UP000198656">
    <property type="component" value="Unassembled WGS sequence"/>
</dbReference>